<evidence type="ECO:0000313" key="1">
    <source>
        <dbReference type="EMBL" id="RGX79193.1"/>
    </source>
</evidence>
<dbReference type="EMBL" id="QSCF01000011">
    <property type="protein sequence ID" value="RGX79193.1"/>
    <property type="molecule type" value="Genomic_DNA"/>
</dbReference>
<dbReference type="RefSeq" id="WP_117987203.1">
    <property type="nucleotide sequence ID" value="NZ_CABMFG010000011.1"/>
</dbReference>
<dbReference type="AlphaFoldDB" id="A0A413H6K5"/>
<proteinExistence type="predicted"/>
<comment type="caution">
    <text evidence="1">The sequence shown here is derived from an EMBL/GenBank/DDBJ whole genome shotgun (WGS) entry which is preliminary data.</text>
</comment>
<sequence>MVTIKVNIGWCNKNYAASVDEQVPGAVVATNKTFEGVKQAIAEAVAFHVEGMQADGDEVAAWLADGDYQFEWILETSALLRSCEKYTSIAAISRATGINEQLLSHYANGIKTPRRQQRERIVEGLHKIGREFLSVV</sequence>
<name>A0A413H6K5_9BACE</name>
<evidence type="ECO:0000313" key="2">
    <source>
        <dbReference type="Proteomes" id="UP000286075"/>
    </source>
</evidence>
<organism evidence="1 2">
    <name type="scientific">Bacteroides stercorirosoris</name>
    <dbReference type="NCBI Taxonomy" id="871324"/>
    <lineage>
        <taxon>Bacteria</taxon>
        <taxon>Pseudomonadati</taxon>
        <taxon>Bacteroidota</taxon>
        <taxon>Bacteroidia</taxon>
        <taxon>Bacteroidales</taxon>
        <taxon>Bacteroidaceae</taxon>
        <taxon>Bacteroides</taxon>
    </lineage>
</organism>
<dbReference type="Proteomes" id="UP000286075">
    <property type="component" value="Unassembled WGS sequence"/>
</dbReference>
<gene>
    <name evidence="1" type="ORF">DXA68_08750</name>
</gene>
<dbReference type="OrthoDB" id="965427at2"/>
<protein>
    <submittedName>
        <fullName evidence="1">CopG family transcriptional regulator</fullName>
    </submittedName>
</protein>
<reference evidence="1 2" key="1">
    <citation type="submission" date="2018-08" db="EMBL/GenBank/DDBJ databases">
        <title>A genome reference for cultivated species of the human gut microbiota.</title>
        <authorList>
            <person name="Zou Y."/>
            <person name="Xue W."/>
            <person name="Luo G."/>
        </authorList>
    </citation>
    <scope>NUCLEOTIDE SEQUENCE [LARGE SCALE GENOMIC DNA]</scope>
    <source>
        <strain evidence="1 2">OF03-9BH</strain>
    </source>
</reference>
<accession>A0A413H6K5</accession>